<sequence length="118" mass="13166">MANDADEPEAGIYAAMDLLGQRWILRVIWELEPGPLGFLELRRRMGNCSSSMLADRLATLTQVGLVDKHLDKSYELTPGRGTELGAVLENLWQWADANATRLTGALRSEAGENARRRR</sequence>
<reference evidence="5 6" key="1">
    <citation type="submission" date="2013-01" db="EMBL/GenBank/DDBJ databases">
        <title>Whole genome shotgun sequence of Gordonia soli NBRC 108243.</title>
        <authorList>
            <person name="Isaki-Nakamura S."/>
            <person name="Hosoyama A."/>
            <person name="Tsuchikane K."/>
            <person name="Ando Y."/>
            <person name="Baba S."/>
            <person name="Ohji S."/>
            <person name="Hamada M."/>
            <person name="Tamura T."/>
            <person name="Yamazoe A."/>
            <person name="Yamazaki S."/>
            <person name="Fujita N."/>
        </authorList>
    </citation>
    <scope>NUCLEOTIDE SEQUENCE [LARGE SCALE GENOMIC DNA]</scope>
    <source>
        <strain evidence="5 6">NBRC 108243</strain>
    </source>
</reference>
<keyword evidence="1" id="KW-0805">Transcription regulation</keyword>
<dbReference type="GO" id="GO:0003677">
    <property type="term" value="F:DNA binding"/>
    <property type="evidence" value="ECO:0007669"/>
    <property type="project" value="UniProtKB-KW"/>
</dbReference>
<dbReference type="eggNOG" id="COG1733">
    <property type="taxonomic scope" value="Bacteria"/>
</dbReference>
<organism evidence="5 6">
    <name type="scientific">Gordonia soli NBRC 108243</name>
    <dbReference type="NCBI Taxonomy" id="1223545"/>
    <lineage>
        <taxon>Bacteria</taxon>
        <taxon>Bacillati</taxon>
        <taxon>Actinomycetota</taxon>
        <taxon>Actinomycetes</taxon>
        <taxon>Mycobacteriales</taxon>
        <taxon>Gordoniaceae</taxon>
        <taxon>Gordonia</taxon>
    </lineage>
</organism>
<dbReference type="InterPro" id="IPR002577">
    <property type="entry name" value="HTH_HxlR"/>
</dbReference>
<name>M0QMF8_9ACTN</name>
<keyword evidence="6" id="KW-1185">Reference proteome</keyword>
<feature type="domain" description="HTH hxlR-type" evidence="4">
    <location>
        <begin position="7"/>
        <end position="103"/>
    </location>
</feature>
<dbReference type="PANTHER" id="PTHR33204:SF37">
    <property type="entry name" value="HTH-TYPE TRANSCRIPTIONAL REGULATOR YODB"/>
    <property type="match status" value="1"/>
</dbReference>
<proteinExistence type="predicted"/>
<evidence type="ECO:0000256" key="3">
    <source>
        <dbReference type="ARBA" id="ARBA00023163"/>
    </source>
</evidence>
<keyword evidence="3" id="KW-0804">Transcription</keyword>
<dbReference type="PROSITE" id="PS51118">
    <property type="entry name" value="HTH_HXLR"/>
    <property type="match status" value="1"/>
</dbReference>
<dbReference type="AlphaFoldDB" id="M0QMF8"/>
<evidence type="ECO:0000313" key="6">
    <source>
        <dbReference type="Proteomes" id="UP000011666"/>
    </source>
</evidence>
<dbReference type="PANTHER" id="PTHR33204">
    <property type="entry name" value="TRANSCRIPTIONAL REGULATOR, MARR FAMILY"/>
    <property type="match status" value="1"/>
</dbReference>
<evidence type="ECO:0000259" key="4">
    <source>
        <dbReference type="PROSITE" id="PS51118"/>
    </source>
</evidence>
<dbReference type="STRING" id="1223545.GS4_26_00520"/>
<keyword evidence="2" id="KW-0238">DNA-binding</keyword>
<dbReference type="Gene3D" id="1.10.10.10">
    <property type="entry name" value="Winged helix-like DNA-binding domain superfamily/Winged helix DNA-binding domain"/>
    <property type="match status" value="1"/>
</dbReference>
<dbReference type="Proteomes" id="UP000011666">
    <property type="component" value="Unassembled WGS sequence"/>
</dbReference>
<dbReference type="Pfam" id="PF01638">
    <property type="entry name" value="HxlR"/>
    <property type="match status" value="1"/>
</dbReference>
<gene>
    <name evidence="5" type="ORF">GS4_26_00520</name>
</gene>
<evidence type="ECO:0000313" key="5">
    <source>
        <dbReference type="EMBL" id="GAC69604.1"/>
    </source>
</evidence>
<dbReference type="InterPro" id="IPR036388">
    <property type="entry name" value="WH-like_DNA-bd_sf"/>
</dbReference>
<evidence type="ECO:0000256" key="2">
    <source>
        <dbReference type="ARBA" id="ARBA00023125"/>
    </source>
</evidence>
<evidence type="ECO:0000256" key="1">
    <source>
        <dbReference type="ARBA" id="ARBA00023015"/>
    </source>
</evidence>
<accession>M0QMF8</accession>
<comment type="caution">
    <text evidence="5">The sequence shown here is derived from an EMBL/GenBank/DDBJ whole genome shotgun (WGS) entry which is preliminary data.</text>
</comment>
<dbReference type="SUPFAM" id="SSF46785">
    <property type="entry name" value="Winged helix' DNA-binding domain"/>
    <property type="match status" value="1"/>
</dbReference>
<dbReference type="InterPro" id="IPR036390">
    <property type="entry name" value="WH_DNA-bd_sf"/>
</dbReference>
<dbReference type="EMBL" id="BANX01000026">
    <property type="protein sequence ID" value="GAC69604.1"/>
    <property type="molecule type" value="Genomic_DNA"/>
</dbReference>
<protein>
    <submittedName>
        <fullName evidence="5">Putative HxlR family transcriptional regulator</fullName>
    </submittedName>
</protein>